<dbReference type="InterPro" id="IPR015942">
    <property type="entry name" value="Asp/Glu/hydantoin_racemase"/>
</dbReference>
<dbReference type="STRING" id="1423807.FD16_GL002175"/>
<protein>
    <submittedName>
        <fullName evidence="3">Aspartate racemase</fullName>
    </submittedName>
</protein>
<sequence length="239" mass="26716">MKNFFVILGGMGSLATESFVRLINKRTPTNADQDYLDYLVVNHATIPDRSAYILDHSQPNPGPKLVEDVKQFSTLNPNFFVLTCNSAHYFYDDMINATTVPILHMPKLAVAEIKTINPKAKRVGILGTPGTVKTGIYDQFIKDAGYELVKPTQDILDETEALIFEDIKQKGQVNAERYHEVLRRMQEDMHCDTTILGCTELSLAEEQAPDHNYSISDAQSILADQAIALALNQRAEQAD</sequence>
<name>A0A0R1W9Z6_9LACO</name>
<dbReference type="GO" id="GO:0047661">
    <property type="term" value="F:amino-acid racemase activity"/>
    <property type="evidence" value="ECO:0007669"/>
    <property type="project" value="InterPro"/>
</dbReference>
<dbReference type="RefSeq" id="WP_010620975.1">
    <property type="nucleotide sequence ID" value="NZ_AZGF01000006.1"/>
</dbReference>
<dbReference type="PANTHER" id="PTHR21198">
    <property type="entry name" value="GLUTAMATE RACEMASE"/>
    <property type="match status" value="1"/>
</dbReference>
<dbReference type="InterPro" id="IPR004380">
    <property type="entry name" value="Asp_race"/>
</dbReference>
<dbReference type="AlphaFoldDB" id="A0A0R1W9Z6"/>
<reference evidence="3 4" key="1">
    <citation type="journal article" date="2015" name="Genome Announc.">
        <title>Expanding the biotechnology potential of lactobacilli through comparative genomics of 213 strains and associated genera.</title>
        <authorList>
            <person name="Sun Z."/>
            <person name="Harris H.M."/>
            <person name="McCann A."/>
            <person name="Guo C."/>
            <person name="Argimon S."/>
            <person name="Zhang W."/>
            <person name="Yang X."/>
            <person name="Jeffery I.B."/>
            <person name="Cooney J.C."/>
            <person name="Kagawa T.F."/>
            <person name="Liu W."/>
            <person name="Song Y."/>
            <person name="Salvetti E."/>
            <person name="Wrobel A."/>
            <person name="Rasinkangas P."/>
            <person name="Parkhill J."/>
            <person name="Rea M.C."/>
            <person name="O'Sullivan O."/>
            <person name="Ritari J."/>
            <person name="Douillard F.P."/>
            <person name="Paul Ross R."/>
            <person name="Yang R."/>
            <person name="Briner A.E."/>
            <person name="Felis G.E."/>
            <person name="de Vos W.M."/>
            <person name="Barrangou R."/>
            <person name="Klaenhammer T.R."/>
            <person name="Caufield P.W."/>
            <person name="Cui Y."/>
            <person name="Zhang H."/>
            <person name="O'Toole P.W."/>
        </authorList>
    </citation>
    <scope>NUCLEOTIDE SEQUENCE [LARGE SCALE GENOMIC DNA]</scope>
    <source>
        <strain evidence="3 4">DSM 5007</strain>
    </source>
</reference>
<keyword evidence="2" id="KW-0413">Isomerase</keyword>
<organism evidence="3 4">
    <name type="scientific">Paucilactobacillus suebicus DSM 5007 = KCTC 3549</name>
    <dbReference type="NCBI Taxonomy" id="1423807"/>
    <lineage>
        <taxon>Bacteria</taxon>
        <taxon>Bacillati</taxon>
        <taxon>Bacillota</taxon>
        <taxon>Bacilli</taxon>
        <taxon>Lactobacillales</taxon>
        <taxon>Lactobacillaceae</taxon>
        <taxon>Paucilactobacillus</taxon>
    </lineage>
</organism>
<proteinExistence type="inferred from homology"/>
<dbReference type="eggNOG" id="COG1794">
    <property type="taxonomic scope" value="Bacteria"/>
</dbReference>
<gene>
    <name evidence="3" type="ORF">FD16_GL002175</name>
</gene>
<dbReference type="SUPFAM" id="SSF53681">
    <property type="entry name" value="Aspartate/glutamate racemase"/>
    <property type="match status" value="2"/>
</dbReference>
<dbReference type="OrthoDB" id="9803739at2"/>
<dbReference type="PANTHER" id="PTHR21198:SF7">
    <property type="entry name" value="ASPARTATE-GLUTAMATE RACEMASE FAMILY"/>
    <property type="match status" value="1"/>
</dbReference>
<evidence type="ECO:0000313" key="3">
    <source>
        <dbReference type="EMBL" id="KRM12660.1"/>
    </source>
</evidence>
<dbReference type="Gene3D" id="3.40.50.1860">
    <property type="match status" value="2"/>
</dbReference>
<evidence type="ECO:0000256" key="1">
    <source>
        <dbReference type="ARBA" id="ARBA00007847"/>
    </source>
</evidence>
<dbReference type="InterPro" id="IPR001920">
    <property type="entry name" value="Asp/Glu_race"/>
</dbReference>
<comment type="similarity">
    <text evidence="1">Belongs to the aspartate/glutamate racemases family.</text>
</comment>
<dbReference type="Pfam" id="PF01177">
    <property type="entry name" value="Asp_Glu_race"/>
    <property type="match status" value="1"/>
</dbReference>
<accession>A0A0R1W9Z6</accession>
<dbReference type="EMBL" id="AZGF01000006">
    <property type="protein sequence ID" value="KRM12660.1"/>
    <property type="molecule type" value="Genomic_DNA"/>
</dbReference>
<dbReference type="Proteomes" id="UP000051820">
    <property type="component" value="Unassembled WGS sequence"/>
</dbReference>
<evidence type="ECO:0000313" key="4">
    <source>
        <dbReference type="Proteomes" id="UP000051820"/>
    </source>
</evidence>
<dbReference type="PATRIC" id="fig|1423807.3.peg.2233"/>
<keyword evidence="4" id="KW-1185">Reference proteome</keyword>
<comment type="caution">
    <text evidence="3">The sequence shown here is derived from an EMBL/GenBank/DDBJ whole genome shotgun (WGS) entry which is preliminary data.</text>
</comment>
<dbReference type="NCBIfam" id="TIGR00035">
    <property type="entry name" value="asp_race"/>
    <property type="match status" value="1"/>
</dbReference>
<evidence type="ECO:0000256" key="2">
    <source>
        <dbReference type="ARBA" id="ARBA00023235"/>
    </source>
</evidence>